<evidence type="ECO:0000313" key="1">
    <source>
        <dbReference type="EMBL" id="QDZ02849.1"/>
    </source>
</evidence>
<proteinExistence type="predicted"/>
<dbReference type="EMBL" id="CP042301">
    <property type="protein sequence ID" value="QDZ02849.1"/>
    <property type="molecule type" value="Genomic_DNA"/>
</dbReference>
<dbReference type="RefSeq" id="WP_146301483.1">
    <property type="nucleotide sequence ID" value="NZ_CP042301.2"/>
</dbReference>
<dbReference type="Proteomes" id="UP000321389">
    <property type="component" value="Chromosome"/>
</dbReference>
<reference evidence="1" key="1">
    <citation type="submission" date="2020-04" db="EMBL/GenBank/DDBJ databases">
        <title>Nitratireductor sp. nov. isolated from mangrove soil.</title>
        <authorList>
            <person name="Ye Y."/>
        </authorList>
    </citation>
    <scope>NUCLEOTIDE SEQUENCE</scope>
    <source>
        <strain evidence="1">SY7</strain>
    </source>
</reference>
<keyword evidence="2" id="KW-1185">Reference proteome</keyword>
<dbReference type="KEGG" id="niy:FQ775_22125"/>
<organism evidence="1 2">
    <name type="scientific">Nitratireductor mangrovi</name>
    <dbReference type="NCBI Taxonomy" id="2599600"/>
    <lineage>
        <taxon>Bacteria</taxon>
        <taxon>Pseudomonadati</taxon>
        <taxon>Pseudomonadota</taxon>
        <taxon>Alphaproteobacteria</taxon>
        <taxon>Hyphomicrobiales</taxon>
        <taxon>Phyllobacteriaceae</taxon>
        <taxon>Nitratireductor</taxon>
    </lineage>
</organism>
<dbReference type="AlphaFoldDB" id="A0A5B8L4W6"/>
<protein>
    <submittedName>
        <fullName evidence="1">Uncharacterized protein</fullName>
    </submittedName>
</protein>
<evidence type="ECO:0000313" key="2">
    <source>
        <dbReference type="Proteomes" id="UP000321389"/>
    </source>
</evidence>
<dbReference type="OrthoDB" id="8113171at2"/>
<dbReference type="PROSITE" id="PS51257">
    <property type="entry name" value="PROKAR_LIPOPROTEIN"/>
    <property type="match status" value="1"/>
</dbReference>
<accession>A0A5B8L4W6</accession>
<gene>
    <name evidence="1" type="ORF">FQ775_22125</name>
</gene>
<sequence>MRFAWHAMRIGCVLALAVAGCAQLPKFQERDYIKVEALFYTVEQELCEALAELKTEPRISERLREAGITVESQYAKVTAGLKLERILDTGGNASLVIPVDYGTAGLGLGAMRSHVNTVDTTVSVYYPFTELACSGEIPSPPERIAGGLGLREWILQTTVSLINVRETPAAYSYEISFAVITDKRARPSITLSTSNFSLIGGDLSLGAARELTHTLSVTIRDIALNEPAGTGGAGVPDVVRDALDREESLTILRRIRD</sequence>
<name>A0A5B8L4W6_9HYPH</name>